<comment type="function">
    <text evidence="3">A probable RNA chaperone. Forms a complex with KhpB which binds to cellular RNA and controls its expression. Plays a role in peptidoglycan (PG) homeostasis and cell length regulation.</text>
</comment>
<dbReference type="AlphaFoldDB" id="A0A7W2AQZ0"/>
<comment type="subunit">
    <text evidence="3">Forms a complex with KhpB.</text>
</comment>
<dbReference type="EMBL" id="JACEOL010000030">
    <property type="protein sequence ID" value="MBA4602434.1"/>
    <property type="molecule type" value="Genomic_DNA"/>
</dbReference>
<dbReference type="PROSITE" id="PS50084">
    <property type="entry name" value="KH_TYPE_1"/>
    <property type="match status" value="1"/>
</dbReference>
<dbReference type="GO" id="GO:0003723">
    <property type="term" value="F:RNA binding"/>
    <property type="evidence" value="ECO:0007669"/>
    <property type="project" value="UniProtKB-UniRule"/>
</dbReference>
<keyword evidence="3" id="KW-0143">Chaperone</keyword>
<dbReference type="InterPro" id="IPR009019">
    <property type="entry name" value="KH_sf_prok-type"/>
</dbReference>
<keyword evidence="2 3" id="KW-0694">RNA-binding</keyword>
<evidence type="ECO:0000313" key="5">
    <source>
        <dbReference type="Proteomes" id="UP000538292"/>
    </source>
</evidence>
<comment type="caution">
    <text evidence="4">The sequence shown here is derived from an EMBL/GenBank/DDBJ whole genome shotgun (WGS) entry which is preliminary data.</text>
</comment>
<comment type="similarity">
    <text evidence="3">Belongs to the KhpA RNA-binding protein family.</text>
</comment>
<dbReference type="Proteomes" id="UP000538292">
    <property type="component" value="Unassembled WGS sequence"/>
</dbReference>
<dbReference type="GO" id="GO:0009252">
    <property type="term" value="P:peptidoglycan biosynthetic process"/>
    <property type="evidence" value="ECO:0007669"/>
    <property type="project" value="UniProtKB-UniRule"/>
</dbReference>
<dbReference type="GO" id="GO:0005737">
    <property type="term" value="C:cytoplasm"/>
    <property type="evidence" value="ECO:0007669"/>
    <property type="project" value="UniProtKB-SubCell"/>
</dbReference>
<protein>
    <recommendedName>
        <fullName evidence="3">RNA-binding protein KhpA</fullName>
    </recommendedName>
    <alternativeName>
        <fullName evidence="3">KH-domain protein A</fullName>
    </alternativeName>
</protein>
<comment type="subcellular location">
    <subcellularLocation>
        <location evidence="3">Cytoplasm</location>
    </subcellularLocation>
</comment>
<dbReference type="GO" id="GO:0071555">
    <property type="term" value="P:cell wall organization"/>
    <property type="evidence" value="ECO:0007669"/>
    <property type="project" value="UniProtKB-KW"/>
</dbReference>
<dbReference type="CDD" id="cd22533">
    <property type="entry name" value="KH-II_YlqC-like"/>
    <property type="match status" value="1"/>
</dbReference>
<evidence type="ECO:0000256" key="3">
    <source>
        <dbReference type="HAMAP-Rule" id="MF_00088"/>
    </source>
</evidence>
<evidence type="ECO:0000256" key="1">
    <source>
        <dbReference type="ARBA" id="ARBA00022490"/>
    </source>
</evidence>
<evidence type="ECO:0000313" key="4">
    <source>
        <dbReference type="EMBL" id="MBA4602434.1"/>
    </source>
</evidence>
<dbReference type="Gene3D" id="3.30.300.20">
    <property type="match status" value="1"/>
</dbReference>
<reference evidence="4 5" key="1">
    <citation type="submission" date="2020-07" db="EMBL/GenBank/DDBJ databases">
        <title>Thermoactinomyces phylogeny.</title>
        <authorList>
            <person name="Dunlap C."/>
        </authorList>
    </citation>
    <scope>NUCLEOTIDE SEQUENCE [LARGE SCALE GENOMIC DNA]</scope>
    <source>
        <strain evidence="4 5">AMNI-1</strain>
    </source>
</reference>
<gene>
    <name evidence="3" type="primary">khpA</name>
    <name evidence="4" type="ORF">H2C83_08915</name>
</gene>
<keyword evidence="5" id="KW-1185">Reference proteome</keyword>
<dbReference type="InterPro" id="IPR015946">
    <property type="entry name" value="KH_dom-like_a/b"/>
</dbReference>
<organism evidence="4 5">
    <name type="scientific">Thermoactinomyces mirandus</name>
    <dbReference type="NCBI Taxonomy" id="2756294"/>
    <lineage>
        <taxon>Bacteria</taxon>
        <taxon>Bacillati</taxon>
        <taxon>Bacillota</taxon>
        <taxon>Bacilli</taxon>
        <taxon>Bacillales</taxon>
        <taxon>Thermoactinomycetaceae</taxon>
        <taxon>Thermoactinomyces</taxon>
    </lineage>
</organism>
<keyword evidence="3" id="KW-0961">Cell wall biogenesis/degradation</keyword>
<keyword evidence="3" id="KW-0133">Cell shape</keyword>
<name>A0A7W2AQZ0_9BACL</name>
<evidence type="ECO:0000256" key="2">
    <source>
        <dbReference type="ARBA" id="ARBA00022884"/>
    </source>
</evidence>
<dbReference type="InterPro" id="IPR020627">
    <property type="entry name" value="KhpA"/>
</dbReference>
<dbReference type="HAMAP" id="MF_00088">
    <property type="entry name" value="KhpA"/>
    <property type="match status" value="1"/>
</dbReference>
<dbReference type="PANTHER" id="PTHR34654">
    <property type="entry name" value="UPF0109 PROTEIN SCO5592"/>
    <property type="match status" value="1"/>
</dbReference>
<dbReference type="SUPFAM" id="SSF54814">
    <property type="entry name" value="Prokaryotic type KH domain (KH-domain type II)"/>
    <property type="match status" value="1"/>
</dbReference>
<dbReference type="GO" id="GO:0008360">
    <property type="term" value="P:regulation of cell shape"/>
    <property type="evidence" value="ECO:0007669"/>
    <property type="project" value="UniProtKB-KW"/>
</dbReference>
<proteinExistence type="inferred from homology"/>
<keyword evidence="1 3" id="KW-0963">Cytoplasm</keyword>
<dbReference type="RefSeq" id="WP_181739954.1">
    <property type="nucleotide sequence ID" value="NZ_JACEOL010000030.1"/>
</dbReference>
<sequence length="75" mass="8635">MKELVEYIVKALVDHPEQIHVDEYEKDGITVYRLSVADEDVGKVIGKQGRIIQSIRTVAKVAAWKENKRIWVELS</sequence>
<dbReference type="Pfam" id="PF13083">
    <property type="entry name" value="KH_KhpA-B"/>
    <property type="match status" value="1"/>
</dbReference>
<dbReference type="PANTHER" id="PTHR34654:SF1">
    <property type="entry name" value="RNA-BINDING PROTEIN KHPA"/>
    <property type="match status" value="1"/>
</dbReference>
<accession>A0A7W2AQZ0</accession>